<reference evidence="3 4" key="1">
    <citation type="submission" date="2016-10" db="EMBL/GenBank/DDBJ databases">
        <authorList>
            <person name="Varghese N."/>
            <person name="Submissions S."/>
        </authorList>
    </citation>
    <scope>NUCLEOTIDE SEQUENCE [LARGE SCALE GENOMIC DNA]</scope>
    <source>
        <strain evidence="3 4">LMG 22274</strain>
    </source>
</reference>
<evidence type="ECO:0000259" key="2">
    <source>
        <dbReference type="Pfam" id="PF13817"/>
    </source>
</evidence>
<organism evidence="3 4">
    <name type="scientific">Paraburkholderia tropica</name>
    <dbReference type="NCBI Taxonomy" id="92647"/>
    <lineage>
        <taxon>Bacteria</taxon>
        <taxon>Pseudomonadati</taxon>
        <taxon>Pseudomonadota</taxon>
        <taxon>Betaproteobacteria</taxon>
        <taxon>Burkholderiales</taxon>
        <taxon>Burkholderiaceae</taxon>
        <taxon>Paraburkholderia</taxon>
    </lineage>
</organism>
<name>A0AAQ1GP32_9BURK</name>
<dbReference type="EMBL" id="FNZM01000035">
    <property type="protein sequence ID" value="SEK15196.1"/>
    <property type="molecule type" value="Genomic_DNA"/>
</dbReference>
<proteinExistence type="predicted"/>
<dbReference type="AlphaFoldDB" id="A0AAQ1GP32"/>
<comment type="caution">
    <text evidence="3">The sequence shown here is derived from an EMBL/GenBank/DDBJ whole genome shotgun (WGS) entry which is preliminary data.</text>
</comment>
<dbReference type="PANTHER" id="PTHR33678">
    <property type="entry name" value="BLL1576 PROTEIN"/>
    <property type="match status" value="1"/>
</dbReference>
<dbReference type="Pfam" id="PF13817">
    <property type="entry name" value="DDE_Tnp_IS66_C"/>
    <property type="match status" value="1"/>
</dbReference>
<feature type="domain" description="Transposase IS66 central" evidence="1">
    <location>
        <begin position="2"/>
        <end position="135"/>
    </location>
</feature>
<dbReference type="Proteomes" id="UP000183529">
    <property type="component" value="Unassembled WGS sequence"/>
</dbReference>
<protein>
    <submittedName>
        <fullName evidence="3">IS66 C-terminal element</fullName>
    </submittedName>
</protein>
<dbReference type="InterPro" id="IPR004291">
    <property type="entry name" value="Transposase_IS66_central"/>
</dbReference>
<dbReference type="InterPro" id="IPR052344">
    <property type="entry name" value="Transposase-related"/>
</dbReference>
<gene>
    <name evidence="3" type="ORF">SAMN05216550_1359</name>
</gene>
<feature type="domain" description="Transposase IS66 C-terminal" evidence="2">
    <location>
        <begin position="141"/>
        <end position="179"/>
    </location>
</feature>
<dbReference type="PANTHER" id="PTHR33678:SF1">
    <property type="entry name" value="BLL1576 PROTEIN"/>
    <property type="match status" value="1"/>
</dbReference>
<evidence type="ECO:0000313" key="3">
    <source>
        <dbReference type="EMBL" id="SEK15196.1"/>
    </source>
</evidence>
<sequence>MRRGFIKAGESVPKAARSPDLLATRFVALIGKLFAAEARSAKWKPERRQRLRARYSARVLAIIERMQVGNLPTVVPSSLLGKALQYMSGQWPKLVRYVENGNWPISNNLCENAIRPFVVGRKGWLFSDTVAGAQASANLYSLVETCKANGIEPYRYLVWLFTKLPRTSTADEYAALMPWDMPTAEEAPRRQV</sequence>
<evidence type="ECO:0000313" key="4">
    <source>
        <dbReference type="Proteomes" id="UP000183529"/>
    </source>
</evidence>
<accession>A0AAQ1GP32</accession>
<dbReference type="Pfam" id="PF03050">
    <property type="entry name" value="DDE_Tnp_IS66"/>
    <property type="match status" value="1"/>
</dbReference>
<evidence type="ECO:0000259" key="1">
    <source>
        <dbReference type="Pfam" id="PF03050"/>
    </source>
</evidence>
<dbReference type="InterPro" id="IPR039552">
    <property type="entry name" value="IS66_C"/>
</dbReference>